<dbReference type="RefSeq" id="XP_024507859.1">
    <property type="nucleotide sequence ID" value="XM_024654493.1"/>
</dbReference>
<dbReference type="CTD" id="36381029"/>
<comment type="similarity">
    <text evidence="2 6">Belongs to the DP1 family.</text>
</comment>
<evidence type="ECO:0000256" key="1">
    <source>
        <dbReference type="ARBA" id="ARBA00004141"/>
    </source>
</evidence>
<dbReference type="STRING" id="34506.A0A090MZB8"/>
<keyword evidence="4 6" id="KW-1133">Transmembrane helix</keyword>
<keyword evidence="8" id="KW-1185">Reference proteome</keyword>
<keyword evidence="3 6" id="KW-0812">Transmembrane</keyword>
<evidence type="ECO:0000256" key="5">
    <source>
        <dbReference type="ARBA" id="ARBA00023136"/>
    </source>
</evidence>
<dbReference type="WBParaSite" id="SRAE_2000331400.1">
    <property type="protein sequence ID" value="SRAE_2000331400.1"/>
    <property type="gene ID" value="WBGene00263536"/>
</dbReference>
<evidence type="ECO:0000256" key="2">
    <source>
        <dbReference type="ARBA" id="ARBA00008573"/>
    </source>
</evidence>
<organism evidence="7">
    <name type="scientific">Strongyloides ratti</name>
    <name type="common">Parasitic roundworm</name>
    <dbReference type="NCBI Taxonomy" id="34506"/>
    <lineage>
        <taxon>Eukaryota</taxon>
        <taxon>Metazoa</taxon>
        <taxon>Ecdysozoa</taxon>
        <taxon>Nematoda</taxon>
        <taxon>Chromadorea</taxon>
        <taxon>Rhabditida</taxon>
        <taxon>Tylenchina</taxon>
        <taxon>Panagrolaimomorpha</taxon>
        <taxon>Strongyloidoidea</taxon>
        <taxon>Strongyloididae</taxon>
        <taxon>Strongyloides</taxon>
    </lineage>
</organism>
<evidence type="ECO:0000313" key="9">
    <source>
        <dbReference type="WBParaSite" id="SRAE_2000331400.1"/>
    </source>
</evidence>
<dbReference type="PANTHER" id="PTHR12300">
    <property type="entry name" value="HVA22-LIKE PROTEINS"/>
    <property type="match status" value="1"/>
</dbReference>
<dbReference type="GeneID" id="36381029"/>
<dbReference type="InterPro" id="IPR004345">
    <property type="entry name" value="TB2_DP1_HVA22"/>
</dbReference>
<proteinExistence type="inferred from homology"/>
<evidence type="ECO:0000256" key="3">
    <source>
        <dbReference type="ARBA" id="ARBA00022692"/>
    </source>
</evidence>
<reference evidence="7 8" key="1">
    <citation type="submission" date="2014-09" db="EMBL/GenBank/DDBJ databases">
        <authorList>
            <person name="Martin A.A."/>
        </authorList>
    </citation>
    <scope>NUCLEOTIDE SEQUENCE</scope>
    <source>
        <strain evidence="8">ED321</strain>
        <strain evidence="7">ED321 Heterogonic</strain>
    </source>
</reference>
<sequence>MNECLLQKEIQNSLKIQMSKDSKFNRTIGKIGKYLNLLRHEVIYLFAALLSLYLLIGQSALLISRLMTVSLPLYYFFCNIKKKEKYETGRLLIYWPFYAFLHVLDYFLIHIENKIPCYVFLKTIFLIYLSSEWSRGSVRIYRSYIKPFLPISKYSMVNGRFSSTF</sequence>
<reference evidence="9" key="2">
    <citation type="submission" date="2020-12" db="UniProtKB">
        <authorList>
            <consortium name="WormBaseParasite"/>
        </authorList>
    </citation>
    <scope>IDENTIFICATION</scope>
</reference>
<name>A0A090MZB8_STRRB</name>
<dbReference type="PANTHER" id="PTHR12300:SF161">
    <property type="entry name" value="RECEPTOR EXPRESSION-ENHANCING PROTEIN"/>
    <property type="match status" value="1"/>
</dbReference>
<gene>
    <name evidence="7 9 10" type="ORF">SRAE_2000331400</name>
</gene>
<comment type="subcellular location">
    <subcellularLocation>
        <location evidence="1 6">Membrane</location>
        <topology evidence="1 6">Multi-pass membrane protein</topology>
    </subcellularLocation>
</comment>
<dbReference type="Proteomes" id="UP000035682">
    <property type="component" value="Unplaced"/>
</dbReference>
<accession>A0A090MZB8</accession>
<evidence type="ECO:0000313" key="8">
    <source>
        <dbReference type="Proteomes" id="UP000035682"/>
    </source>
</evidence>
<evidence type="ECO:0000313" key="7">
    <source>
        <dbReference type="EMBL" id="CEF68659.1"/>
    </source>
</evidence>
<dbReference type="WormBase" id="SRAE_2000331400">
    <property type="protein sequence ID" value="SRP01303"/>
    <property type="gene ID" value="WBGene00263536"/>
</dbReference>
<evidence type="ECO:0000313" key="10">
    <source>
        <dbReference type="WormBase" id="SRAE_2000331400"/>
    </source>
</evidence>
<dbReference type="GO" id="GO:0016020">
    <property type="term" value="C:membrane"/>
    <property type="evidence" value="ECO:0007669"/>
    <property type="project" value="UniProtKB-SubCell"/>
</dbReference>
<dbReference type="AlphaFoldDB" id="A0A090MZB8"/>
<evidence type="ECO:0000256" key="6">
    <source>
        <dbReference type="RuleBase" id="RU362006"/>
    </source>
</evidence>
<protein>
    <recommendedName>
        <fullName evidence="6">Receptor expression-enhancing protein</fullName>
    </recommendedName>
</protein>
<evidence type="ECO:0000256" key="4">
    <source>
        <dbReference type="ARBA" id="ARBA00022989"/>
    </source>
</evidence>
<dbReference type="Pfam" id="PF03134">
    <property type="entry name" value="TB2_DP1_HVA22"/>
    <property type="match status" value="1"/>
</dbReference>
<feature type="transmembrane region" description="Helical" evidence="6">
    <location>
        <begin position="42"/>
        <end position="63"/>
    </location>
</feature>
<feature type="transmembrane region" description="Helical" evidence="6">
    <location>
        <begin position="91"/>
        <end position="109"/>
    </location>
</feature>
<keyword evidence="5 6" id="KW-0472">Membrane</keyword>
<dbReference type="EMBL" id="LN609529">
    <property type="protein sequence ID" value="CEF68659.1"/>
    <property type="molecule type" value="Genomic_DNA"/>
</dbReference>
<dbReference type="OMA" id="LRHEVIY"/>